<keyword evidence="3" id="KW-1185">Reference proteome</keyword>
<organism evidence="2 3">
    <name type="scientific">Cryptolaemus montrouzieri</name>
    <dbReference type="NCBI Taxonomy" id="559131"/>
    <lineage>
        <taxon>Eukaryota</taxon>
        <taxon>Metazoa</taxon>
        <taxon>Ecdysozoa</taxon>
        <taxon>Arthropoda</taxon>
        <taxon>Hexapoda</taxon>
        <taxon>Insecta</taxon>
        <taxon>Pterygota</taxon>
        <taxon>Neoptera</taxon>
        <taxon>Endopterygota</taxon>
        <taxon>Coleoptera</taxon>
        <taxon>Polyphaga</taxon>
        <taxon>Cucujiformia</taxon>
        <taxon>Coccinelloidea</taxon>
        <taxon>Coccinellidae</taxon>
        <taxon>Scymninae</taxon>
        <taxon>Scymnini</taxon>
        <taxon>Cryptolaemus</taxon>
    </lineage>
</organism>
<protein>
    <submittedName>
        <fullName evidence="2">Uncharacterized protein</fullName>
    </submittedName>
</protein>
<gene>
    <name evidence="2" type="ORF">HHI36_002093</name>
</gene>
<dbReference type="AlphaFoldDB" id="A0ABD2P9K6"/>
<comment type="caution">
    <text evidence="2">The sequence shown here is derived from an EMBL/GenBank/DDBJ whole genome shotgun (WGS) entry which is preliminary data.</text>
</comment>
<reference evidence="2 3" key="1">
    <citation type="journal article" date="2021" name="BMC Biol.">
        <title>Horizontally acquired antibacterial genes associated with adaptive radiation of ladybird beetles.</title>
        <authorList>
            <person name="Li H.S."/>
            <person name="Tang X.F."/>
            <person name="Huang Y.H."/>
            <person name="Xu Z.Y."/>
            <person name="Chen M.L."/>
            <person name="Du X.Y."/>
            <person name="Qiu B.Y."/>
            <person name="Chen P.T."/>
            <person name="Zhang W."/>
            <person name="Slipinski A."/>
            <person name="Escalona H.E."/>
            <person name="Waterhouse R.M."/>
            <person name="Zwick A."/>
            <person name="Pang H."/>
        </authorList>
    </citation>
    <scope>NUCLEOTIDE SEQUENCE [LARGE SCALE GENOMIC DNA]</scope>
    <source>
        <strain evidence="2">SYSU2018</strain>
    </source>
</reference>
<feature type="region of interest" description="Disordered" evidence="1">
    <location>
        <begin position="432"/>
        <end position="452"/>
    </location>
</feature>
<evidence type="ECO:0000256" key="1">
    <source>
        <dbReference type="SAM" id="MobiDB-lite"/>
    </source>
</evidence>
<accession>A0ABD2P9K6</accession>
<feature type="compositionally biased region" description="Acidic residues" evidence="1">
    <location>
        <begin position="441"/>
        <end position="452"/>
    </location>
</feature>
<proteinExistence type="predicted"/>
<sequence>MEVANYLSIELTTKKGCGICERLFQCNVPYIANEVKFLEDLKHWIPPDFSVVEKITLEDLDSYEKTLIGEGGLKKNDVEDSILELINDNNFPSTFPQSEILDKKKNIEISATENLKELLLFFKLEKIEDIFDSQDDIVDCSINSDTTIICSDIELKSVECEAEYPLSPILSTQLTPRKQEVEDDELGSPVLRPRETFKSLKDRTINSRCSLDIIDSSLEDINSSKSAKRGFQIEKNSPPNEKIITDVDHPNHNFSFKVEFIYEIHSDITVKNNISISSDVQNIATKSKSIEKAQNTSILDDLRNFEDFNQSFNLTKPSPFKKPEIRKHCYKNNQQKKLQSKTNLASCSKLNGTNLGTDSDDEFDYIPNVSSSLSRMNRSAVIENNSDDEFETTFYGTGKQKESLKSQMHLKVLEKKTKVKKKRSDFIEEEADVSSDALTISDDENSADDGSYDESFVDDETQALANDTQMHVRYLQSVKSPQAGPKFKIPAIPKPITSDIFSQPVNPEEFNSYINDSFCVNSQDVESEAHELSELEILEKN</sequence>
<name>A0ABD2P9K6_9CUCU</name>
<evidence type="ECO:0000313" key="2">
    <source>
        <dbReference type="EMBL" id="KAL3287624.1"/>
    </source>
</evidence>
<dbReference type="Proteomes" id="UP001516400">
    <property type="component" value="Unassembled WGS sequence"/>
</dbReference>
<evidence type="ECO:0000313" key="3">
    <source>
        <dbReference type="Proteomes" id="UP001516400"/>
    </source>
</evidence>
<dbReference type="EMBL" id="JABFTP020000185">
    <property type="protein sequence ID" value="KAL3287624.1"/>
    <property type="molecule type" value="Genomic_DNA"/>
</dbReference>